<keyword evidence="5 8" id="KW-0812">Transmembrane</keyword>
<dbReference type="InterPro" id="IPR003804">
    <property type="entry name" value="Lactate_perm"/>
</dbReference>
<evidence type="ECO:0000313" key="10">
    <source>
        <dbReference type="Proteomes" id="UP000277858"/>
    </source>
</evidence>
<gene>
    <name evidence="9" type="ORF">NCTC13652_00606</name>
</gene>
<dbReference type="EMBL" id="LR134473">
    <property type="protein sequence ID" value="VEI02431.1"/>
    <property type="molecule type" value="Genomic_DNA"/>
</dbReference>
<dbReference type="Proteomes" id="UP000277858">
    <property type="component" value="Chromosome"/>
</dbReference>
<feature type="transmembrane region" description="Helical" evidence="8">
    <location>
        <begin position="358"/>
        <end position="380"/>
    </location>
</feature>
<proteinExistence type="inferred from homology"/>
<keyword evidence="3 8" id="KW-0813">Transport</keyword>
<evidence type="ECO:0000256" key="4">
    <source>
        <dbReference type="ARBA" id="ARBA00022475"/>
    </source>
</evidence>
<reference evidence="9 10" key="1">
    <citation type="submission" date="2018-12" db="EMBL/GenBank/DDBJ databases">
        <authorList>
            <consortium name="Pathogen Informatics"/>
        </authorList>
    </citation>
    <scope>NUCLEOTIDE SEQUENCE [LARGE SCALE GENOMIC DNA]</scope>
    <source>
        <strain evidence="9 10">NCTC13652</strain>
    </source>
</reference>
<dbReference type="Pfam" id="PF02652">
    <property type="entry name" value="Lactate_perm"/>
    <property type="match status" value="1"/>
</dbReference>
<feature type="transmembrane region" description="Helical" evidence="8">
    <location>
        <begin position="229"/>
        <end position="247"/>
    </location>
</feature>
<dbReference type="RefSeq" id="WP_028703437.1">
    <property type="nucleotide sequence ID" value="NZ_LR134473.1"/>
</dbReference>
<feature type="transmembrane region" description="Helical" evidence="8">
    <location>
        <begin position="54"/>
        <end position="77"/>
    </location>
</feature>
<dbReference type="STRING" id="1122997.GCA_000425285_01965"/>
<dbReference type="GO" id="GO:0015295">
    <property type="term" value="F:solute:proton symporter activity"/>
    <property type="evidence" value="ECO:0007669"/>
    <property type="project" value="TreeGrafter"/>
</dbReference>
<evidence type="ECO:0000256" key="3">
    <source>
        <dbReference type="ARBA" id="ARBA00022448"/>
    </source>
</evidence>
<comment type="function">
    <text evidence="8">Uptake of L-lactate across the membrane. Can also transport D-lactate and glycolate.</text>
</comment>
<evidence type="ECO:0000256" key="8">
    <source>
        <dbReference type="RuleBase" id="RU365092"/>
    </source>
</evidence>
<keyword evidence="10" id="KW-1185">Reference proteome</keyword>
<keyword evidence="7 8" id="KW-0472">Membrane</keyword>
<evidence type="ECO:0000256" key="6">
    <source>
        <dbReference type="ARBA" id="ARBA00022989"/>
    </source>
</evidence>
<feature type="transmembrane region" description="Helical" evidence="8">
    <location>
        <begin position="448"/>
        <end position="468"/>
    </location>
</feature>
<comment type="subcellular location">
    <subcellularLocation>
        <location evidence="1 8">Cell membrane</location>
        <topology evidence="1 8">Multi-pass membrane protein</topology>
    </subcellularLocation>
</comment>
<dbReference type="GO" id="GO:0015129">
    <property type="term" value="F:lactate transmembrane transporter activity"/>
    <property type="evidence" value="ECO:0007669"/>
    <property type="project" value="UniProtKB-UniRule"/>
</dbReference>
<feature type="transmembrane region" description="Helical" evidence="8">
    <location>
        <begin position="292"/>
        <end position="310"/>
    </location>
</feature>
<protein>
    <recommendedName>
        <fullName evidence="8">L-lactate permease</fullName>
    </recommendedName>
</protein>
<dbReference type="PANTHER" id="PTHR30003:SF0">
    <property type="entry name" value="GLYCOLATE PERMEASE GLCA-RELATED"/>
    <property type="match status" value="1"/>
</dbReference>
<name>A0A3S4UPV3_9ACTN</name>
<comment type="similarity">
    <text evidence="2 8">Belongs to the lactate permease family.</text>
</comment>
<keyword evidence="4 8" id="KW-1003">Cell membrane</keyword>
<dbReference type="GO" id="GO:0005886">
    <property type="term" value="C:plasma membrane"/>
    <property type="evidence" value="ECO:0007669"/>
    <property type="project" value="UniProtKB-SubCell"/>
</dbReference>
<dbReference type="PANTHER" id="PTHR30003">
    <property type="entry name" value="L-LACTATE PERMEASE"/>
    <property type="match status" value="1"/>
</dbReference>
<sequence length="469" mass="47188">MTVLLSGLPLIAVIAALLARQPALRSAVLGGVLAAVIGAGWFDLSPSVAARAAASWWALVAEVALIVAGGIAFAEAGRLTGGQERLSSWLRRSLGTGIAPVLAIVHGVTPLAESLTGFGIGAMLAIPLLTALGLTGRRAATIGLLGLCAVPWGSMGPGTLIAAQLGGVGFDALGVASALLSLPVFVGVGVAAVLMVAPREDRLRACLAAVGSGAVLWCGVLVVNLAVGTAPAGAVGALLTLAVHLLVSRLRGHRLDFPREVGHSLVPYLVLLVGVVSLSAVVRAAGQTGTSWRYLASPALWLAIATAAGLRRGRPGLARAVWAHTVRTWLHAGPATVLFIVLGVLMAVSGMSAHLAPWLAGLGHGYLVALPFLAALGGFVTGSNSGANAMFAAPQAHTVTAVGADLLPAMAAHNVSSSLLTMASPARVELAVRLCPGHPESAPVQHRVLLVDVVLVACVAAVYLVTVIG</sequence>
<feature type="transmembrane region" description="Helical" evidence="8">
    <location>
        <begin position="142"/>
        <end position="166"/>
    </location>
</feature>
<evidence type="ECO:0000256" key="7">
    <source>
        <dbReference type="ARBA" id="ARBA00023136"/>
    </source>
</evidence>
<feature type="transmembrane region" description="Helical" evidence="8">
    <location>
        <begin position="115"/>
        <end position="135"/>
    </location>
</feature>
<dbReference type="AlphaFoldDB" id="A0A3S4UPV3"/>
<evidence type="ECO:0000256" key="2">
    <source>
        <dbReference type="ARBA" id="ARBA00010100"/>
    </source>
</evidence>
<feature type="transmembrane region" description="Helical" evidence="8">
    <location>
        <begin position="330"/>
        <end position="352"/>
    </location>
</feature>
<keyword evidence="6 8" id="KW-1133">Transmembrane helix</keyword>
<feature type="transmembrane region" description="Helical" evidence="8">
    <location>
        <begin position="268"/>
        <end position="286"/>
    </location>
</feature>
<organism evidence="9 10">
    <name type="scientific">Acidipropionibacterium jensenii</name>
    <dbReference type="NCBI Taxonomy" id="1749"/>
    <lineage>
        <taxon>Bacteria</taxon>
        <taxon>Bacillati</taxon>
        <taxon>Actinomycetota</taxon>
        <taxon>Actinomycetes</taxon>
        <taxon>Propionibacteriales</taxon>
        <taxon>Propionibacteriaceae</taxon>
        <taxon>Acidipropionibacterium</taxon>
    </lineage>
</organism>
<feature type="transmembrane region" description="Helical" evidence="8">
    <location>
        <begin position="172"/>
        <end position="196"/>
    </location>
</feature>
<accession>A0A3S4UPV3</accession>
<evidence type="ECO:0000313" key="9">
    <source>
        <dbReference type="EMBL" id="VEI02431.1"/>
    </source>
</evidence>
<evidence type="ECO:0000256" key="5">
    <source>
        <dbReference type="ARBA" id="ARBA00022692"/>
    </source>
</evidence>
<feature type="transmembrane region" description="Helical" evidence="8">
    <location>
        <begin position="203"/>
        <end position="223"/>
    </location>
</feature>
<evidence type="ECO:0000256" key="1">
    <source>
        <dbReference type="ARBA" id="ARBA00004651"/>
    </source>
</evidence>